<organism evidence="1 2">
    <name type="scientific">Candidatus Neptunichlamydia vexilliferae</name>
    <dbReference type="NCBI Taxonomy" id="1651774"/>
    <lineage>
        <taxon>Bacteria</taxon>
        <taxon>Pseudomonadati</taxon>
        <taxon>Chlamydiota</taxon>
        <taxon>Chlamydiia</taxon>
        <taxon>Parachlamydiales</taxon>
        <taxon>Simkaniaceae</taxon>
        <taxon>Candidatus Neptunichlamydia</taxon>
    </lineage>
</organism>
<comment type="caution">
    <text evidence="1">The sequence shown here is derived from an EMBL/GenBank/DDBJ whole genome shotgun (WGS) entry which is preliminary data.</text>
</comment>
<evidence type="ECO:0000313" key="2">
    <source>
        <dbReference type="Proteomes" id="UP001194714"/>
    </source>
</evidence>
<dbReference type="EMBL" id="JAAEJV010000034">
    <property type="protein sequence ID" value="MBF5059672.1"/>
    <property type="molecule type" value="Genomic_DNA"/>
</dbReference>
<reference evidence="1 2" key="1">
    <citation type="submission" date="2020-01" db="EMBL/GenBank/DDBJ databases">
        <title>Draft genome sequence of Cand. Neptunochlamydia vexilliferae K9.</title>
        <authorList>
            <person name="Schulz F."/>
            <person name="Koestlbacher S."/>
            <person name="Wascher F."/>
            <person name="Pizzetti I."/>
            <person name="Horn M."/>
        </authorList>
    </citation>
    <scope>NUCLEOTIDE SEQUENCE [LARGE SCALE GENOMIC DNA]</scope>
    <source>
        <strain evidence="1 2">K9</strain>
    </source>
</reference>
<protein>
    <submittedName>
        <fullName evidence="1">Uncharacterized protein</fullName>
    </submittedName>
</protein>
<name>A0ABS0AZV9_9BACT</name>
<proteinExistence type="predicted"/>
<sequence>MNFSFSLGLDGSKSPYFTQVCGIFNHQSLEKNRKPLQLPIVSHQGLNKPCIYRS</sequence>
<evidence type="ECO:0000313" key="1">
    <source>
        <dbReference type="EMBL" id="MBF5059672.1"/>
    </source>
</evidence>
<dbReference type="Proteomes" id="UP001194714">
    <property type="component" value="Unassembled WGS sequence"/>
</dbReference>
<gene>
    <name evidence="1" type="ORF">NEPTK9_001188</name>
</gene>
<keyword evidence="2" id="KW-1185">Reference proteome</keyword>
<accession>A0ABS0AZV9</accession>